<comment type="caution">
    <text evidence="1">The sequence shown here is derived from an EMBL/GenBank/DDBJ whole genome shotgun (WGS) entry which is preliminary data.</text>
</comment>
<evidence type="ECO:0000313" key="1">
    <source>
        <dbReference type="EMBL" id="CAF3530994.1"/>
    </source>
</evidence>
<proteinExistence type="predicted"/>
<dbReference type="Proteomes" id="UP000663869">
    <property type="component" value="Unassembled WGS sequence"/>
</dbReference>
<reference evidence="1" key="1">
    <citation type="submission" date="2021-02" db="EMBL/GenBank/DDBJ databases">
        <authorList>
            <person name="Nowell W R."/>
        </authorList>
    </citation>
    <scope>NUCLEOTIDE SEQUENCE</scope>
</reference>
<dbReference type="EMBL" id="CAJNYU010002285">
    <property type="protein sequence ID" value="CAF3530994.1"/>
    <property type="molecule type" value="Genomic_DNA"/>
</dbReference>
<accession>A0A818IQB9</accession>
<protein>
    <submittedName>
        <fullName evidence="1">Uncharacterized protein</fullName>
    </submittedName>
</protein>
<gene>
    <name evidence="1" type="ORF">FME351_LOCUS18480</name>
</gene>
<dbReference type="AlphaFoldDB" id="A0A818IQB9"/>
<sequence>SVVKMPANTFDHENINTIGIAAHDSVLVETSELDAALTSEKHPLQRSPSNNSSNTVIIFLGESKSAVENLDENNQLSAEKQQQSDR</sequence>
<organism evidence="1 2">
    <name type="scientific">Rotaria socialis</name>
    <dbReference type="NCBI Taxonomy" id="392032"/>
    <lineage>
        <taxon>Eukaryota</taxon>
        <taxon>Metazoa</taxon>
        <taxon>Spiralia</taxon>
        <taxon>Gnathifera</taxon>
        <taxon>Rotifera</taxon>
        <taxon>Eurotatoria</taxon>
        <taxon>Bdelloidea</taxon>
        <taxon>Philodinida</taxon>
        <taxon>Philodinidae</taxon>
        <taxon>Rotaria</taxon>
    </lineage>
</organism>
<feature type="non-terminal residue" evidence="1">
    <location>
        <position position="1"/>
    </location>
</feature>
<name>A0A818IQB9_9BILA</name>
<evidence type="ECO:0000313" key="2">
    <source>
        <dbReference type="Proteomes" id="UP000663869"/>
    </source>
</evidence>